<reference evidence="1 2" key="1">
    <citation type="submission" date="2017-07" db="EMBL/GenBank/DDBJ databases">
        <title>Phylogenetic study on the rhizospheric bacterium Ochrobactrum sp. A44.</title>
        <authorList>
            <person name="Krzyzanowska D.M."/>
            <person name="Ossowicki A."/>
            <person name="Rajewska M."/>
            <person name="Maciag T."/>
            <person name="Kaczynski Z."/>
            <person name="Czerwicka M."/>
            <person name="Jafra S."/>
        </authorList>
    </citation>
    <scope>NUCLEOTIDE SEQUENCE [LARGE SCALE GENOMIC DNA]</scope>
    <source>
        <strain evidence="1 2">A44</strain>
    </source>
</reference>
<name>A0A248UD85_9HYPH</name>
<organism evidence="1 2">
    <name type="scientific">Ochrobactrum quorumnocens</name>
    <dbReference type="NCBI Taxonomy" id="271865"/>
    <lineage>
        <taxon>Bacteria</taxon>
        <taxon>Pseudomonadati</taxon>
        <taxon>Pseudomonadota</taxon>
        <taxon>Alphaproteobacteria</taxon>
        <taxon>Hyphomicrobiales</taxon>
        <taxon>Brucellaceae</taxon>
        <taxon>Brucella/Ochrobactrum group</taxon>
        <taxon>Ochrobactrum</taxon>
    </lineage>
</organism>
<evidence type="ECO:0000313" key="2">
    <source>
        <dbReference type="Proteomes" id="UP000215256"/>
    </source>
</evidence>
<sequence length="57" mass="6463">MCKSTCDTDGVKCGIVIPSCERATMRDTIMNRNGYSFRTVLVAHLIRKPLRTFRDAL</sequence>
<accession>A0A248UD85</accession>
<protein>
    <submittedName>
        <fullName evidence="1">Uncharacterized protein</fullName>
    </submittedName>
</protein>
<dbReference type="Proteomes" id="UP000215256">
    <property type="component" value="Chromosome 2"/>
</dbReference>
<gene>
    <name evidence="1" type="ORF">CES85_5491</name>
</gene>
<proteinExistence type="predicted"/>
<dbReference type="EMBL" id="CP022603">
    <property type="protein sequence ID" value="ASV84695.1"/>
    <property type="molecule type" value="Genomic_DNA"/>
</dbReference>
<dbReference type="KEGG" id="och:CES85_5491"/>
<dbReference type="AlphaFoldDB" id="A0A248UD85"/>
<evidence type="ECO:0000313" key="1">
    <source>
        <dbReference type="EMBL" id="ASV84695.1"/>
    </source>
</evidence>